<comment type="catalytic activity">
    <reaction evidence="8">
        <text>L-threonyl-[protein] + ATP = O-phospho-L-threonyl-[protein] + ADP + H(+)</text>
        <dbReference type="Rhea" id="RHEA:46608"/>
        <dbReference type="Rhea" id="RHEA-COMP:11060"/>
        <dbReference type="Rhea" id="RHEA-COMP:11605"/>
        <dbReference type="ChEBI" id="CHEBI:15378"/>
        <dbReference type="ChEBI" id="CHEBI:30013"/>
        <dbReference type="ChEBI" id="CHEBI:30616"/>
        <dbReference type="ChEBI" id="CHEBI:61977"/>
        <dbReference type="ChEBI" id="CHEBI:456216"/>
        <dbReference type="EC" id="2.7.12.2"/>
    </reaction>
</comment>
<keyword evidence="14" id="KW-1185">Reference proteome</keyword>
<keyword evidence="2 10" id="KW-0547">Nucleotide-binding</keyword>
<reference evidence="15" key="1">
    <citation type="submission" date="2016-06" db="UniProtKB">
        <authorList>
            <consortium name="WormBaseParasite"/>
        </authorList>
    </citation>
    <scope>IDENTIFICATION</scope>
</reference>
<dbReference type="STRING" id="70667.A0A183SZJ8"/>
<gene>
    <name evidence="13" type="ORF">SSLN_LOCUS9646</name>
</gene>
<comment type="catalytic activity">
    <reaction evidence="9">
        <text>L-tyrosyl-[protein] + ATP = O-phospho-L-tyrosyl-[protein] + ADP + H(+)</text>
        <dbReference type="Rhea" id="RHEA:10596"/>
        <dbReference type="Rhea" id="RHEA-COMP:10136"/>
        <dbReference type="Rhea" id="RHEA-COMP:20101"/>
        <dbReference type="ChEBI" id="CHEBI:15378"/>
        <dbReference type="ChEBI" id="CHEBI:30616"/>
        <dbReference type="ChEBI" id="CHEBI:46858"/>
        <dbReference type="ChEBI" id="CHEBI:61978"/>
        <dbReference type="ChEBI" id="CHEBI:456216"/>
        <dbReference type="EC" id="2.7.12.2"/>
    </reaction>
</comment>
<dbReference type="SUPFAM" id="SSF56112">
    <property type="entry name" value="Protein kinase-like (PK-like)"/>
    <property type="match status" value="1"/>
</dbReference>
<dbReference type="GO" id="GO:0004708">
    <property type="term" value="F:MAP kinase kinase activity"/>
    <property type="evidence" value="ECO:0007669"/>
    <property type="project" value="UniProtKB-EC"/>
</dbReference>
<name>A0A183SZJ8_SCHSO</name>
<dbReference type="Pfam" id="PF00069">
    <property type="entry name" value="Pkinase"/>
    <property type="match status" value="1"/>
</dbReference>
<dbReference type="PROSITE" id="PS50011">
    <property type="entry name" value="PROTEIN_KINASE_DOM"/>
    <property type="match status" value="1"/>
</dbReference>
<dbReference type="EMBL" id="UYSU01035371">
    <property type="protein sequence ID" value="VDL96031.1"/>
    <property type="molecule type" value="Genomic_DNA"/>
</dbReference>
<evidence type="ECO:0000256" key="4">
    <source>
        <dbReference type="ARBA" id="ARBA00022840"/>
    </source>
</evidence>
<keyword evidence="11" id="KW-0723">Serine/threonine-protein kinase</keyword>
<dbReference type="InterPro" id="IPR017441">
    <property type="entry name" value="Protein_kinase_ATP_BS"/>
</dbReference>
<organism evidence="15">
    <name type="scientific">Schistocephalus solidus</name>
    <name type="common">Tapeworm</name>
    <dbReference type="NCBI Taxonomy" id="70667"/>
    <lineage>
        <taxon>Eukaryota</taxon>
        <taxon>Metazoa</taxon>
        <taxon>Spiralia</taxon>
        <taxon>Lophotrochozoa</taxon>
        <taxon>Platyhelminthes</taxon>
        <taxon>Cestoda</taxon>
        <taxon>Eucestoda</taxon>
        <taxon>Diphyllobothriidea</taxon>
        <taxon>Diphyllobothriidae</taxon>
        <taxon>Schistocephalus</taxon>
    </lineage>
</organism>
<evidence type="ECO:0000256" key="11">
    <source>
        <dbReference type="RuleBase" id="RU000304"/>
    </source>
</evidence>
<dbReference type="PROSITE" id="PS00108">
    <property type="entry name" value="PROTEIN_KINASE_ST"/>
    <property type="match status" value="1"/>
</dbReference>
<evidence type="ECO:0000256" key="7">
    <source>
        <dbReference type="ARBA" id="ARBA00049014"/>
    </source>
</evidence>
<comment type="similarity">
    <text evidence="5">Belongs to the protein kinase superfamily. STE Ser/Thr protein kinase family. MAP kinase kinase subfamily.</text>
</comment>
<dbReference type="AlphaFoldDB" id="A0A183SZJ8"/>
<evidence type="ECO:0000256" key="8">
    <source>
        <dbReference type="ARBA" id="ARBA00049299"/>
    </source>
</evidence>
<comment type="catalytic activity">
    <reaction evidence="7">
        <text>L-seryl-[protein] + ATP = O-phospho-L-seryl-[protein] + ADP + H(+)</text>
        <dbReference type="Rhea" id="RHEA:17989"/>
        <dbReference type="Rhea" id="RHEA-COMP:9863"/>
        <dbReference type="Rhea" id="RHEA-COMP:11604"/>
        <dbReference type="ChEBI" id="CHEBI:15378"/>
        <dbReference type="ChEBI" id="CHEBI:29999"/>
        <dbReference type="ChEBI" id="CHEBI:30616"/>
        <dbReference type="ChEBI" id="CHEBI:83421"/>
        <dbReference type="ChEBI" id="CHEBI:456216"/>
        <dbReference type="EC" id="2.7.12.2"/>
    </reaction>
</comment>
<dbReference type="OrthoDB" id="10252354at2759"/>
<evidence type="ECO:0000256" key="6">
    <source>
        <dbReference type="ARBA" id="ARBA00038999"/>
    </source>
</evidence>
<evidence type="ECO:0000256" key="2">
    <source>
        <dbReference type="ARBA" id="ARBA00022741"/>
    </source>
</evidence>
<reference evidence="13 14" key="2">
    <citation type="submission" date="2018-11" db="EMBL/GenBank/DDBJ databases">
        <authorList>
            <consortium name="Pathogen Informatics"/>
        </authorList>
    </citation>
    <scope>NUCLEOTIDE SEQUENCE [LARGE SCALE GENOMIC DNA]</scope>
    <source>
        <strain evidence="13 14">NST_G2</strain>
    </source>
</reference>
<keyword evidence="1" id="KW-0808">Transferase</keyword>
<evidence type="ECO:0000313" key="13">
    <source>
        <dbReference type="EMBL" id="VDL96031.1"/>
    </source>
</evidence>
<evidence type="ECO:0000256" key="3">
    <source>
        <dbReference type="ARBA" id="ARBA00022777"/>
    </source>
</evidence>
<protein>
    <recommendedName>
        <fullName evidence="6">mitogen-activated protein kinase kinase</fullName>
        <ecNumber evidence="6">2.7.12.2</ecNumber>
    </recommendedName>
</protein>
<feature type="domain" description="Protein kinase" evidence="12">
    <location>
        <begin position="18"/>
        <end position="283"/>
    </location>
</feature>
<dbReference type="Gene3D" id="3.30.200.20">
    <property type="entry name" value="Phosphorylase Kinase, domain 1"/>
    <property type="match status" value="1"/>
</dbReference>
<dbReference type="PANTHER" id="PTHR48013">
    <property type="entry name" value="DUAL SPECIFICITY MITOGEN-ACTIVATED PROTEIN KINASE KINASE 5-RELATED"/>
    <property type="match status" value="1"/>
</dbReference>
<dbReference type="WBParaSite" id="SSLN_0001000801-mRNA-1">
    <property type="protein sequence ID" value="SSLN_0001000801-mRNA-1"/>
    <property type="gene ID" value="SSLN_0001000801"/>
</dbReference>
<evidence type="ECO:0000313" key="14">
    <source>
        <dbReference type="Proteomes" id="UP000275846"/>
    </source>
</evidence>
<dbReference type="SMART" id="SM00220">
    <property type="entry name" value="S_TKc"/>
    <property type="match status" value="1"/>
</dbReference>
<evidence type="ECO:0000256" key="10">
    <source>
        <dbReference type="PROSITE-ProRule" id="PRU10141"/>
    </source>
</evidence>
<feature type="binding site" evidence="10">
    <location>
        <position position="47"/>
    </location>
    <ligand>
        <name>ATP</name>
        <dbReference type="ChEBI" id="CHEBI:30616"/>
    </ligand>
</feature>
<evidence type="ECO:0000256" key="9">
    <source>
        <dbReference type="ARBA" id="ARBA00051693"/>
    </source>
</evidence>
<dbReference type="GO" id="GO:0004674">
    <property type="term" value="F:protein serine/threonine kinase activity"/>
    <property type="evidence" value="ECO:0007669"/>
    <property type="project" value="UniProtKB-KW"/>
</dbReference>
<evidence type="ECO:0000259" key="12">
    <source>
        <dbReference type="PROSITE" id="PS50011"/>
    </source>
</evidence>
<dbReference type="Gene3D" id="1.10.510.10">
    <property type="entry name" value="Transferase(Phosphotransferase) domain 1"/>
    <property type="match status" value="1"/>
</dbReference>
<dbReference type="InterPro" id="IPR008271">
    <property type="entry name" value="Ser/Thr_kinase_AS"/>
</dbReference>
<evidence type="ECO:0000256" key="1">
    <source>
        <dbReference type="ARBA" id="ARBA00022679"/>
    </source>
</evidence>
<keyword evidence="3" id="KW-0418">Kinase</keyword>
<evidence type="ECO:0000313" key="15">
    <source>
        <dbReference type="WBParaSite" id="SSLN_0001000801-mRNA-1"/>
    </source>
</evidence>
<dbReference type="InterPro" id="IPR011009">
    <property type="entry name" value="Kinase-like_dom_sf"/>
</dbReference>
<proteinExistence type="inferred from homology"/>
<dbReference type="PANTHER" id="PTHR48013:SF9">
    <property type="entry name" value="DUAL SPECIFICITY MITOGEN-ACTIVATED PROTEIN KINASE KINASE 5"/>
    <property type="match status" value="1"/>
</dbReference>
<sequence length="310" mass="34824">MEGLLKSSESRLGYFLYFWRFRRIGRGYFGTVYKMRVSEAGPEVAVKELQLTQPDIDTRRILNESIFGAKVGNCPYALKSYGCLLQDGTVRLFMEIMDMIFLSASLQTHAMGEIVPEQFIAYITKCIVTGLEFLNRECNIHHRDVKPSNMLVDRSGQVKICDFGMSNEMIDMKTMTNVGTFIYQAPERLDASSGFRIQSDVWSLGLSVYKIATNDHPYAQLVDSLDYMNTVLQSDIPTLPEGDEEAGATASYSSVIRDFLAFCLVKEERQRPDFAALLQSTFLAPVDLASVKPDFAAFVTRILAAGTPSW</sequence>
<accession>A0A183SZJ8</accession>
<dbReference type="InterPro" id="IPR000719">
    <property type="entry name" value="Prot_kinase_dom"/>
</dbReference>
<dbReference type="EC" id="2.7.12.2" evidence="6"/>
<keyword evidence="4 10" id="KW-0067">ATP-binding</keyword>
<evidence type="ECO:0000256" key="5">
    <source>
        <dbReference type="ARBA" id="ARBA00038035"/>
    </source>
</evidence>
<dbReference type="PROSITE" id="PS00107">
    <property type="entry name" value="PROTEIN_KINASE_ATP"/>
    <property type="match status" value="1"/>
</dbReference>
<dbReference type="Proteomes" id="UP000275846">
    <property type="component" value="Unassembled WGS sequence"/>
</dbReference>
<dbReference type="GO" id="GO:0005524">
    <property type="term" value="F:ATP binding"/>
    <property type="evidence" value="ECO:0007669"/>
    <property type="project" value="UniProtKB-UniRule"/>
</dbReference>